<sequence>MKNVSKIIPCYAADTSGVCSALYEFGGMIVVHDASGCNSTYSTHDEPRWYDMRSDIYISALTETDAILGNDEKLIEDIVSAAKDRQPAFIALCGSPMPMMTGFDYEAVARDIQGRTGIPTFGLATNGTRSYISGAGMALEAIVREFVHDMPKEDFDGIAINIIGATPLDFGLTGAVENMKKLYSRPKMKVISSIGMGGTLDEIRKAASANVNLVVSYCGLPAARYMEKEFGIPYICGVPLGDVDMIQAGALSSFMYETAHDGISRMMAAMCRGRATDEKAERLVIGEAVLAGSIAFEWSIMTRHAVDVICPPDIDAELSPDKKDMPLYAEEDIKAYIKDRGIKEVVADPLYKYIIPEGCRLIELPHFAFSGRCFAKDMKDPTCNDFLDDLVLAINKKNE</sequence>
<comment type="caution">
    <text evidence="2">The sequence shown here is derived from an EMBL/GenBank/DDBJ whole genome shotgun (WGS) entry which is preliminary data.</text>
</comment>
<dbReference type="OrthoDB" id="3199475at2"/>
<dbReference type="Proteomes" id="UP000021369">
    <property type="component" value="Unassembled WGS sequence"/>
</dbReference>
<dbReference type="Pfam" id="PF00148">
    <property type="entry name" value="Oxidored_nitro"/>
    <property type="match status" value="1"/>
</dbReference>
<feature type="domain" description="Nitrogenase/oxidoreductase component 1" evidence="1">
    <location>
        <begin position="28"/>
        <end position="241"/>
    </location>
</feature>
<dbReference type="InterPro" id="IPR000510">
    <property type="entry name" value="Nase/OxRdtase_comp1"/>
</dbReference>
<dbReference type="PANTHER" id="PTHR42956:SF1">
    <property type="entry name" value="NITROGENASE IRON-MOLYBDENUM COFACTOR BIOSYNTHESIS PROTEIN NIFE"/>
    <property type="match status" value="1"/>
</dbReference>
<organism evidence="2 3">
    <name type="scientific">Ruminococcus albus SY3</name>
    <dbReference type="NCBI Taxonomy" id="1341156"/>
    <lineage>
        <taxon>Bacteria</taxon>
        <taxon>Bacillati</taxon>
        <taxon>Bacillota</taxon>
        <taxon>Clostridia</taxon>
        <taxon>Eubacteriales</taxon>
        <taxon>Oscillospiraceae</taxon>
        <taxon>Ruminococcus</taxon>
    </lineage>
</organism>
<dbReference type="PATRIC" id="fig|1341156.4.peg.183"/>
<dbReference type="PANTHER" id="PTHR42956">
    <property type="entry name" value="NITROGENASE IRON-MOLYBDENUM COFACTOR BIOSYNTHESIS PROTEIN NIFE"/>
    <property type="match status" value="1"/>
</dbReference>
<name>A0A011W1E3_RUMAL</name>
<keyword evidence="3" id="KW-1185">Reference proteome</keyword>
<dbReference type="SUPFAM" id="SSF53807">
    <property type="entry name" value="Helical backbone' metal receptor"/>
    <property type="match status" value="1"/>
</dbReference>
<reference evidence="2 3" key="1">
    <citation type="submission" date="2013-06" db="EMBL/GenBank/DDBJ databases">
        <title>Rumen cellulosomics: divergent fiber-degrading strategies revealed by comparative genome-wide analysis of six Ruminococcal strains.</title>
        <authorList>
            <person name="Dassa B."/>
            <person name="Borovok I."/>
            <person name="Lamed R."/>
            <person name="Flint H."/>
            <person name="Yeoman C.J."/>
            <person name="White B."/>
            <person name="Bayer E.A."/>
        </authorList>
    </citation>
    <scope>NUCLEOTIDE SEQUENCE [LARGE SCALE GENOMIC DNA]</scope>
    <source>
        <strain evidence="2 3">SY3</strain>
    </source>
</reference>
<accession>A0A011W1E3</accession>
<dbReference type="Gene3D" id="3.40.50.1980">
    <property type="entry name" value="Nitrogenase molybdenum iron protein domain"/>
    <property type="match status" value="2"/>
</dbReference>
<dbReference type="InterPro" id="IPR049939">
    <property type="entry name" value="NifE-like"/>
</dbReference>
<evidence type="ECO:0000313" key="3">
    <source>
        <dbReference type="Proteomes" id="UP000021369"/>
    </source>
</evidence>
<dbReference type="AlphaFoldDB" id="A0A011W1E3"/>
<proteinExistence type="predicted"/>
<dbReference type="EMBL" id="JEOB01000001">
    <property type="protein sequence ID" value="EXM40653.1"/>
    <property type="molecule type" value="Genomic_DNA"/>
</dbReference>
<dbReference type="RefSeq" id="WP_037284795.1">
    <property type="nucleotide sequence ID" value="NZ_JEOB01000001.1"/>
</dbReference>
<protein>
    <recommendedName>
        <fullName evidence="1">Nitrogenase/oxidoreductase component 1 domain-containing protein</fullName>
    </recommendedName>
</protein>
<evidence type="ECO:0000313" key="2">
    <source>
        <dbReference type="EMBL" id="EXM40653.1"/>
    </source>
</evidence>
<dbReference type="GO" id="GO:0016491">
    <property type="term" value="F:oxidoreductase activity"/>
    <property type="evidence" value="ECO:0007669"/>
    <property type="project" value="InterPro"/>
</dbReference>
<evidence type="ECO:0000259" key="1">
    <source>
        <dbReference type="Pfam" id="PF00148"/>
    </source>
</evidence>
<gene>
    <name evidence="2" type="ORF">RASY3_02295</name>
</gene>